<dbReference type="PANTHER" id="PTHR15032:SF4">
    <property type="entry name" value="N-ACYL-PHOSPHATIDYLETHANOLAMINE-HYDROLYZING PHOSPHOLIPASE D"/>
    <property type="match status" value="1"/>
</dbReference>
<organism evidence="2 3">
    <name type="scientific">Discostella pseudostelligera</name>
    <dbReference type="NCBI Taxonomy" id="259834"/>
    <lineage>
        <taxon>Eukaryota</taxon>
        <taxon>Sar</taxon>
        <taxon>Stramenopiles</taxon>
        <taxon>Ochrophyta</taxon>
        <taxon>Bacillariophyta</taxon>
        <taxon>Coscinodiscophyceae</taxon>
        <taxon>Thalassiosirophycidae</taxon>
        <taxon>Stephanodiscales</taxon>
        <taxon>Stephanodiscaceae</taxon>
        <taxon>Discostella</taxon>
    </lineage>
</organism>
<feature type="domain" description="Metallo-beta-lactamase" evidence="1">
    <location>
        <begin position="426"/>
        <end position="559"/>
    </location>
</feature>
<reference evidence="2 3" key="1">
    <citation type="submission" date="2024-10" db="EMBL/GenBank/DDBJ databases">
        <title>Updated reference genomes for cyclostephanoid diatoms.</title>
        <authorList>
            <person name="Roberts W.R."/>
            <person name="Alverson A.J."/>
        </authorList>
    </citation>
    <scope>NUCLEOTIDE SEQUENCE [LARGE SCALE GENOMIC DNA]</scope>
    <source>
        <strain evidence="2 3">AJA232-27</strain>
    </source>
</reference>
<evidence type="ECO:0000313" key="2">
    <source>
        <dbReference type="EMBL" id="KAL3771055.1"/>
    </source>
</evidence>
<proteinExistence type="predicted"/>
<dbReference type="PANTHER" id="PTHR15032">
    <property type="entry name" value="N-ACYL-PHOSPHATIDYLETHANOLAMINE-HYDROLYZING PHOSPHOLIPASE D"/>
    <property type="match status" value="1"/>
</dbReference>
<name>A0ABD3N4Q5_9STRA</name>
<dbReference type="SUPFAM" id="SSF56281">
    <property type="entry name" value="Metallo-hydrolase/oxidoreductase"/>
    <property type="match status" value="1"/>
</dbReference>
<dbReference type="Gene3D" id="3.60.15.10">
    <property type="entry name" value="Ribonuclease Z/Hydroxyacylglutathione hydrolase-like"/>
    <property type="match status" value="1"/>
</dbReference>
<dbReference type="Proteomes" id="UP001530293">
    <property type="component" value="Unassembled WGS sequence"/>
</dbReference>
<dbReference type="EMBL" id="JALLBG020000031">
    <property type="protein sequence ID" value="KAL3771055.1"/>
    <property type="molecule type" value="Genomic_DNA"/>
</dbReference>
<accession>A0ABD3N4Q5</accession>
<protein>
    <recommendedName>
        <fullName evidence="1">Metallo-beta-lactamase domain-containing protein</fullName>
    </recommendedName>
</protein>
<dbReference type="InterPro" id="IPR001279">
    <property type="entry name" value="Metallo-B-lactamas"/>
</dbReference>
<dbReference type="InterPro" id="IPR036866">
    <property type="entry name" value="RibonucZ/Hydroxyglut_hydro"/>
</dbReference>
<evidence type="ECO:0000259" key="1">
    <source>
        <dbReference type="Pfam" id="PF12706"/>
    </source>
</evidence>
<gene>
    <name evidence="2" type="ORF">ACHAWU_006432</name>
</gene>
<evidence type="ECO:0000313" key="3">
    <source>
        <dbReference type="Proteomes" id="UP001530293"/>
    </source>
</evidence>
<dbReference type="AlphaFoldDB" id="A0ABD3N4Q5"/>
<comment type="caution">
    <text evidence="2">The sequence shown here is derived from an EMBL/GenBank/DDBJ whole genome shotgun (WGS) entry which is preliminary data.</text>
</comment>
<dbReference type="Pfam" id="PF12706">
    <property type="entry name" value="Lactamase_B_2"/>
    <property type="match status" value="2"/>
</dbReference>
<sequence>MVKLNYRWQDTIYNFQERMNHLKQIQSEQRNIAKQRALAARTSIMNRSDKFSLLFGNMRGKVGQLSSIAISKGKKNFISHYNAKKRVYARRKVARQLARTLMLEKWKSRSRYYLSRENRWGWMGAAGNNNSLLSSNDSGDNTTATWKGVTLTEPSDPTWFDKDGYPLTSRDPETGRFVNPWLSESSNGKNGLKKFFRWKVVGGFNRLMEAVGLSSGNETETSTKEKADYYSADTNLTSSPVPHSDSELGQSLHRHAIPQLLRSSGEINHTIPSGDQNHESIKLTWVGHSSTVVTFPGGFTILTDPHFSNYAGPVRRATPPAIGVADLPEVVDCVLISHDHMDHLDYWSILELIDSNKVGYWIVPLGIKSWLIDKAGVSPESIVELEWWEEVHLSKPIGGKLWNDDTTEKNVSVVDKVVGTSGKVTFQRDNVEEEKSISLADKNQLVITCAPAQHWCSRSPFDRNKRLWCSFSVHATPGQSDQSASARTHSFYFAGDTGLPHEFPLHHQIGDRLGPFDLSAIPIGAYEPNWFMREAHCNPAEAVKIHQALRSRRSVAIHFDTFNLADEPMEEPPNLLLAEVRRVNEEITKVAANVAAVVDKTDVATAQLGIDTTTANKNLIEMFPSLVDFAVIKQGQSIESVPNDVNGVVGSRVARA</sequence>
<keyword evidence="3" id="KW-1185">Reference proteome</keyword>
<feature type="domain" description="Metallo-beta-lactamase" evidence="1">
    <location>
        <begin position="301"/>
        <end position="394"/>
    </location>
</feature>